<organism evidence="3 4">
    <name type="scientific">Pedobacter duraquae</name>
    <dbReference type="NCBI Taxonomy" id="425511"/>
    <lineage>
        <taxon>Bacteria</taxon>
        <taxon>Pseudomonadati</taxon>
        <taxon>Bacteroidota</taxon>
        <taxon>Sphingobacteriia</taxon>
        <taxon>Sphingobacteriales</taxon>
        <taxon>Sphingobacteriaceae</taxon>
        <taxon>Pedobacter</taxon>
    </lineage>
</organism>
<dbReference type="AlphaFoldDB" id="A0A4R6IGP0"/>
<evidence type="ECO:0000256" key="1">
    <source>
        <dbReference type="SAM" id="MobiDB-lite"/>
    </source>
</evidence>
<sequence>MPAQKTGKYKLLKWIGGILGVIILILAIAAFYISAKWKPVLTEKIKSTVYEGSNHLYRINFTDLHINLLTGTAAMDSVSLSADTAVFNTLRKNGKAPVHLFELKMKQLKLTRIGILTAYFKKRINMNAIILDRPSINMLHFNVPKKTDTVKDDKTLYQMISKSLESIHIRTIKVLYADFDYLSGERRIVLNRVKNLNVNVTDLLIDSASQFDAKRFYYTKDVEFEMSGYKSVTKDKMYTMTMDSLKGSAADGIVNIKNFKMIPNYPDLTFSRKYSHQKDRYDLSFNRISLKGFDFVRFNTEALVYARSAKIGPAKVNVFMNRELPPPTFNKGRNYPQIALQRLEQPLIIDSVKLNNVDVAYTEYNPITKERGTVHIDNLNGNLLNVTNNDDQKAKHGHMLAKLSAVIMNAPINININFNLLAKDGAFHYSGDIGALNMVSLNPLAESLGLVKIESGQVQKADFDVQANLYGSTGSMHLYYTNLKVQLLKEGENGAPMKKRGFLSFLANTFVVKDSNPTKGDPVRTGNIKFERTPAASFFNLLWKGIFIGIRETVGIGAIKPKSPEGAFKKVQAKQADRKADNKKDKDKKSD</sequence>
<proteinExistence type="predicted"/>
<comment type="caution">
    <text evidence="3">The sequence shown here is derived from an EMBL/GenBank/DDBJ whole genome shotgun (WGS) entry which is preliminary data.</text>
</comment>
<protein>
    <recommendedName>
        <fullName evidence="5">AsmA-like protein</fullName>
    </recommendedName>
</protein>
<dbReference type="RefSeq" id="WP_133556093.1">
    <property type="nucleotide sequence ID" value="NZ_SNWM01000003.1"/>
</dbReference>
<keyword evidence="2" id="KW-0812">Transmembrane</keyword>
<feature type="compositionally biased region" description="Basic and acidic residues" evidence="1">
    <location>
        <begin position="575"/>
        <end position="591"/>
    </location>
</feature>
<dbReference type="EMBL" id="SNWM01000003">
    <property type="protein sequence ID" value="TDO21523.1"/>
    <property type="molecule type" value="Genomic_DNA"/>
</dbReference>
<feature type="transmembrane region" description="Helical" evidence="2">
    <location>
        <begin position="12"/>
        <end position="33"/>
    </location>
</feature>
<accession>A0A4R6IGP0</accession>
<keyword evidence="2" id="KW-0472">Membrane</keyword>
<dbReference type="OrthoDB" id="814802at2"/>
<name>A0A4R6IGP0_9SPHI</name>
<reference evidence="3 4" key="1">
    <citation type="submission" date="2019-03" db="EMBL/GenBank/DDBJ databases">
        <title>Genomic Encyclopedia of Archaeal and Bacterial Type Strains, Phase II (KMG-II): from individual species to whole genera.</title>
        <authorList>
            <person name="Goeker M."/>
        </authorList>
    </citation>
    <scope>NUCLEOTIDE SEQUENCE [LARGE SCALE GENOMIC DNA]</scope>
    <source>
        <strain evidence="3 4">DSM 19034</strain>
    </source>
</reference>
<evidence type="ECO:0000256" key="2">
    <source>
        <dbReference type="SAM" id="Phobius"/>
    </source>
</evidence>
<gene>
    <name evidence="3" type="ORF">CLV32_2628</name>
</gene>
<dbReference type="Proteomes" id="UP000295499">
    <property type="component" value="Unassembled WGS sequence"/>
</dbReference>
<feature type="region of interest" description="Disordered" evidence="1">
    <location>
        <begin position="567"/>
        <end position="591"/>
    </location>
</feature>
<evidence type="ECO:0000313" key="4">
    <source>
        <dbReference type="Proteomes" id="UP000295499"/>
    </source>
</evidence>
<evidence type="ECO:0008006" key="5">
    <source>
        <dbReference type="Google" id="ProtNLM"/>
    </source>
</evidence>
<keyword evidence="2" id="KW-1133">Transmembrane helix</keyword>
<keyword evidence="4" id="KW-1185">Reference proteome</keyword>
<evidence type="ECO:0000313" key="3">
    <source>
        <dbReference type="EMBL" id="TDO21523.1"/>
    </source>
</evidence>